<gene>
    <name evidence="1" type="ORF">SAMN05216366_102115</name>
</gene>
<evidence type="ECO:0000313" key="1">
    <source>
        <dbReference type="EMBL" id="SDO86012.1"/>
    </source>
</evidence>
<sequence>MRETRNSVRRRILLNTPTISTTKGGESIEARFCQLVSQIFTAGISGTTAEAHQETAEAAERSKGQTAGKKLFQAVGGRAERPCYDFDFYLGKD</sequence>
<accession>A0A1H0N062</accession>
<dbReference type="AlphaFoldDB" id="A0A1H0N062"/>
<evidence type="ECO:0000313" key="2">
    <source>
        <dbReference type="Proteomes" id="UP000182412"/>
    </source>
</evidence>
<organism evidence="1 2">
    <name type="scientific">Selenomonas ruminantium</name>
    <dbReference type="NCBI Taxonomy" id="971"/>
    <lineage>
        <taxon>Bacteria</taxon>
        <taxon>Bacillati</taxon>
        <taxon>Bacillota</taxon>
        <taxon>Negativicutes</taxon>
        <taxon>Selenomonadales</taxon>
        <taxon>Selenomonadaceae</taxon>
        <taxon>Selenomonas</taxon>
    </lineage>
</organism>
<dbReference type="EMBL" id="FNJQ01000002">
    <property type="protein sequence ID" value="SDO86012.1"/>
    <property type="molecule type" value="Genomic_DNA"/>
</dbReference>
<protein>
    <submittedName>
        <fullName evidence="1">Uncharacterized protein</fullName>
    </submittedName>
</protein>
<dbReference type="Proteomes" id="UP000182412">
    <property type="component" value="Unassembled WGS sequence"/>
</dbReference>
<name>A0A1H0N062_SELRU</name>
<reference evidence="1 2" key="1">
    <citation type="submission" date="2016-10" db="EMBL/GenBank/DDBJ databases">
        <authorList>
            <person name="de Groot N.N."/>
        </authorList>
    </citation>
    <scope>NUCLEOTIDE SEQUENCE [LARGE SCALE GENOMIC DNA]</scope>
    <source>
        <strain evidence="1 2">S137</strain>
    </source>
</reference>
<dbReference type="RefSeq" id="WP_074571097.1">
    <property type="nucleotide sequence ID" value="NZ_FNJQ01000002.1"/>
</dbReference>
<proteinExistence type="predicted"/>